<dbReference type="Pfam" id="PF01569">
    <property type="entry name" value="PAP2"/>
    <property type="match status" value="1"/>
</dbReference>
<sequence length="182" mass="20697">MEKKPKPPSLRHRLTHLDTTLSLHIHTICQPFPRPLLKALEISGDGLFWIPIPIALFFTPLASKSVHVRFLLVGLFIGFLFDLILVGLIKYLVRRPRPVYNTGIHLTFSVDHWSFPSGHSSRVCFIAAFLYLSMETVYQAVVQLKSSGNRFFSETIDPDGACVGVFEAFVVYYVMNFLNLEL</sequence>
<dbReference type="PANTHER" id="PTHR14969:SF13">
    <property type="entry name" value="AT30094P"/>
    <property type="match status" value="1"/>
</dbReference>
<dbReference type="eggNOG" id="KOG4268">
    <property type="taxonomic scope" value="Eukaryota"/>
</dbReference>
<dbReference type="PANTHER" id="PTHR14969">
    <property type="entry name" value="SPHINGOSINE-1-PHOSPHATE PHOSPHOHYDROLASE"/>
    <property type="match status" value="1"/>
</dbReference>
<dbReference type="RefSeq" id="XP_010258999.1">
    <property type="nucleotide sequence ID" value="XM_010260697.2"/>
</dbReference>
<dbReference type="SUPFAM" id="SSF48317">
    <property type="entry name" value="Acid phosphatase/Vanadium-dependent haloperoxidase"/>
    <property type="match status" value="1"/>
</dbReference>
<dbReference type="OrthoDB" id="10266771at2759"/>
<protein>
    <submittedName>
        <fullName evidence="4">Probable lipid phosphate phosphatase beta isoform X2</fullName>
    </submittedName>
</protein>
<reference evidence="4" key="1">
    <citation type="submission" date="2025-08" db="UniProtKB">
        <authorList>
            <consortium name="RefSeq"/>
        </authorList>
    </citation>
    <scope>IDENTIFICATION</scope>
</reference>
<evidence type="ECO:0000259" key="2">
    <source>
        <dbReference type="Pfam" id="PF01569"/>
    </source>
</evidence>
<organism evidence="3 4">
    <name type="scientific">Nelumbo nucifera</name>
    <name type="common">Sacred lotus</name>
    <dbReference type="NCBI Taxonomy" id="4432"/>
    <lineage>
        <taxon>Eukaryota</taxon>
        <taxon>Viridiplantae</taxon>
        <taxon>Streptophyta</taxon>
        <taxon>Embryophyta</taxon>
        <taxon>Tracheophyta</taxon>
        <taxon>Spermatophyta</taxon>
        <taxon>Magnoliopsida</taxon>
        <taxon>Proteales</taxon>
        <taxon>Nelumbonaceae</taxon>
        <taxon>Nelumbo</taxon>
    </lineage>
</organism>
<feature type="domain" description="Phosphatidic acid phosphatase type 2/haloperoxidase" evidence="2">
    <location>
        <begin position="73"/>
        <end position="140"/>
    </location>
</feature>
<dbReference type="AlphaFoldDB" id="A0A1U7ZWX7"/>
<dbReference type="InterPro" id="IPR000326">
    <property type="entry name" value="PAP2/HPO"/>
</dbReference>
<dbReference type="InterPro" id="IPR036938">
    <property type="entry name" value="PAP2/HPO_sf"/>
</dbReference>
<keyword evidence="1" id="KW-1133">Transmembrane helix</keyword>
<evidence type="ECO:0000313" key="3">
    <source>
        <dbReference type="Proteomes" id="UP000189703"/>
    </source>
</evidence>
<feature type="transmembrane region" description="Helical" evidence="1">
    <location>
        <begin position="70"/>
        <end position="93"/>
    </location>
</feature>
<accession>A0A1U7ZWX7</accession>
<keyword evidence="3" id="KW-1185">Reference proteome</keyword>
<keyword evidence="1" id="KW-0812">Transmembrane</keyword>
<proteinExistence type="predicted"/>
<evidence type="ECO:0000313" key="4">
    <source>
        <dbReference type="RefSeq" id="XP_010258999.1"/>
    </source>
</evidence>
<gene>
    <name evidence="4" type="primary">LOC104598565</name>
</gene>
<keyword evidence="1" id="KW-0472">Membrane</keyword>
<dbReference type="GeneID" id="104598565"/>
<dbReference type="Proteomes" id="UP000189703">
    <property type="component" value="Unplaced"/>
</dbReference>
<name>A0A1U7ZWX7_NELNU</name>
<evidence type="ECO:0000256" key="1">
    <source>
        <dbReference type="SAM" id="Phobius"/>
    </source>
</evidence>